<dbReference type="InterPro" id="IPR050326">
    <property type="entry name" value="NAD_dep_DNA_ligaseB"/>
</dbReference>
<dbReference type="CDD" id="cd08041">
    <property type="entry name" value="OBF_kDNA_ligase_like"/>
    <property type="match status" value="1"/>
</dbReference>
<name>A0ABZ1D5Q6_9TREE</name>
<keyword evidence="10" id="KW-1185">Reference proteome</keyword>
<dbReference type="RefSeq" id="XP_062794110.1">
    <property type="nucleotide sequence ID" value="XM_062938059.1"/>
</dbReference>
<protein>
    <recommendedName>
        <fullName evidence="11">ATP-dependent DNA ligase family profile domain-containing protein</fullName>
    </recommendedName>
</protein>
<feature type="domain" description="ATP-dependent DNA ligase family profile" evidence="7">
    <location>
        <begin position="319"/>
        <end position="535"/>
    </location>
</feature>
<dbReference type="Gene3D" id="3.30.470.30">
    <property type="entry name" value="DNA ligase/mRNA capping enzyme"/>
    <property type="match status" value="1"/>
</dbReference>
<dbReference type="SUPFAM" id="SSF50249">
    <property type="entry name" value="Nucleic acid-binding proteins"/>
    <property type="match status" value="1"/>
</dbReference>
<evidence type="ECO:0000256" key="2">
    <source>
        <dbReference type="ARBA" id="ARBA00022598"/>
    </source>
</evidence>
<keyword evidence="5" id="KW-0234">DNA repair</keyword>
<feature type="compositionally biased region" description="Polar residues" evidence="6">
    <location>
        <begin position="237"/>
        <end position="246"/>
    </location>
</feature>
<dbReference type="SUPFAM" id="SSF56091">
    <property type="entry name" value="DNA ligase/mRNA capping enzyme, catalytic domain"/>
    <property type="match status" value="1"/>
</dbReference>
<evidence type="ECO:0000259" key="8">
    <source>
        <dbReference type="Pfam" id="PF14743"/>
    </source>
</evidence>
<keyword evidence="4" id="KW-0227">DNA damage</keyword>
<sequence length="643" mass="72600">MSRSALFGMGIRILRGHQICEPSRIQLLPPTACLTSLQSLFLRRQSSSAIAREYDDSGIEDEPTLTALQLGRLADLQQRVSAENSKFGKQRIIAEYPDLRRILEYVYDPTLRTHLTYTSYKNYVKSLPHGPPWIDPPEDIFELFDKLSRRSITGNIAKNIVHSFLAENEIIHDPSLMDVFGRLLDRNLVAGFGANTLKLVEWPQHGEPPNDKERIQPTTSCNSNTLSLAAPKPTKPGESSSALGSSFVNTTPIHPKASYLDKFEVALGKSLEPPFDSLFKGGSQWYASRKLDGVRCITFLDLLIPFNSASSTDPLEVLSIHFVSRTGKPFTSLAKLQEQLLHLSHLPGLRKWLDVDPTIVEEQPEGVVKRLILDGEVCVMKRKTEEELITSQARDDGSVADTMWIANDPFVEDFSSTVSAMRRSDTIQHLNYFLFDVLSFAELDNKTSIQQPGLGKRFGERIEDIRHLGAWLNGKLDEVGVHEKMVKDLKQIKVVGVKDVEGMVERAAREGWEGIILRKDEGYRGKRSNDIRKFKKWLDAEYQVLALDTSSMRLSINGTFGEHEALANVWIEHEGHRVSVGSGFTADQRIKYAKNPEQIVGKWITVEYFSESDSMERSQKGNKGKSLRFPRIKMVWEEGKRGM</sequence>
<evidence type="ECO:0000313" key="9">
    <source>
        <dbReference type="EMBL" id="WRT69371.1"/>
    </source>
</evidence>
<keyword evidence="2" id="KW-0436">Ligase</keyword>
<dbReference type="InterPro" id="IPR012340">
    <property type="entry name" value="NA-bd_OB-fold"/>
</dbReference>
<dbReference type="Pfam" id="PF14743">
    <property type="entry name" value="DNA_ligase_OB_2"/>
    <property type="match status" value="1"/>
</dbReference>
<evidence type="ECO:0000256" key="6">
    <source>
        <dbReference type="SAM" id="MobiDB-lite"/>
    </source>
</evidence>
<dbReference type="Proteomes" id="UP001329825">
    <property type="component" value="Chromosome 9"/>
</dbReference>
<organism evidence="9 10">
    <name type="scientific">Kwoniella shivajii</name>
    <dbReference type="NCBI Taxonomy" id="564305"/>
    <lineage>
        <taxon>Eukaryota</taxon>
        <taxon>Fungi</taxon>
        <taxon>Dikarya</taxon>
        <taxon>Basidiomycota</taxon>
        <taxon>Agaricomycotina</taxon>
        <taxon>Tremellomycetes</taxon>
        <taxon>Tremellales</taxon>
        <taxon>Cryptococcaceae</taxon>
        <taxon>Kwoniella</taxon>
    </lineage>
</organism>
<dbReference type="InterPro" id="IPR012310">
    <property type="entry name" value="DNA_ligase_ATP-dep_cent"/>
</dbReference>
<evidence type="ECO:0000256" key="3">
    <source>
        <dbReference type="ARBA" id="ARBA00022705"/>
    </source>
</evidence>
<evidence type="ECO:0000256" key="4">
    <source>
        <dbReference type="ARBA" id="ARBA00022763"/>
    </source>
</evidence>
<feature type="compositionally biased region" description="Polar residues" evidence="6">
    <location>
        <begin position="216"/>
        <end position="227"/>
    </location>
</feature>
<dbReference type="Pfam" id="PF01068">
    <property type="entry name" value="DNA_ligase_A_M"/>
    <property type="match status" value="1"/>
</dbReference>
<evidence type="ECO:0008006" key="11">
    <source>
        <dbReference type="Google" id="ProtNLM"/>
    </source>
</evidence>
<evidence type="ECO:0000256" key="5">
    <source>
        <dbReference type="ARBA" id="ARBA00023204"/>
    </source>
</evidence>
<dbReference type="PANTHER" id="PTHR47810:SF1">
    <property type="entry name" value="DNA LIGASE B"/>
    <property type="match status" value="1"/>
</dbReference>
<evidence type="ECO:0000256" key="1">
    <source>
        <dbReference type="ARBA" id="ARBA00001968"/>
    </source>
</evidence>
<feature type="domain" description="DNA ligase OB-like" evidence="8">
    <location>
        <begin position="566"/>
        <end position="614"/>
    </location>
</feature>
<dbReference type="Gene3D" id="2.40.50.140">
    <property type="entry name" value="Nucleic acid-binding proteins"/>
    <property type="match status" value="1"/>
</dbReference>
<dbReference type="PANTHER" id="PTHR47810">
    <property type="entry name" value="DNA LIGASE"/>
    <property type="match status" value="1"/>
</dbReference>
<dbReference type="EMBL" id="CP141889">
    <property type="protein sequence ID" value="WRT69371.1"/>
    <property type="molecule type" value="Genomic_DNA"/>
</dbReference>
<feature type="region of interest" description="Disordered" evidence="6">
    <location>
        <begin position="203"/>
        <end position="246"/>
    </location>
</feature>
<evidence type="ECO:0000259" key="7">
    <source>
        <dbReference type="Pfam" id="PF01068"/>
    </source>
</evidence>
<proteinExistence type="predicted"/>
<evidence type="ECO:0000313" key="10">
    <source>
        <dbReference type="Proteomes" id="UP001329825"/>
    </source>
</evidence>
<gene>
    <name evidence="9" type="ORF">IL334_006355</name>
</gene>
<reference evidence="9 10" key="1">
    <citation type="submission" date="2024-01" db="EMBL/GenBank/DDBJ databases">
        <title>Comparative genomics of Cryptococcus and Kwoniella reveals pathogenesis evolution and contrasting modes of karyotype evolution via chromosome fusion or intercentromeric recombination.</title>
        <authorList>
            <person name="Coelho M.A."/>
            <person name="David-Palma M."/>
            <person name="Shea T."/>
            <person name="Bowers K."/>
            <person name="McGinley-Smith S."/>
            <person name="Mohammad A.W."/>
            <person name="Gnirke A."/>
            <person name="Yurkov A.M."/>
            <person name="Nowrousian M."/>
            <person name="Sun S."/>
            <person name="Cuomo C.A."/>
            <person name="Heitman J."/>
        </authorList>
    </citation>
    <scope>NUCLEOTIDE SEQUENCE [LARGE SCALE GENOMIC DNA]</scope>
    <source>
        <strain evidence="9">CBS 11374</strain>
    </source>
</reference>
<dbReference type="InterPro" id="IPR029319">
    <property type="entry name" value="DNA_ligase_OB"/>
</dbReference>
<keyword evidence="3" id="KW-0235">DNA replication</keyword>
<accession>A0ABZ1D5Q6</accession>
<comment type="cofactor">
    <cofactor evidence="1">
        <name>a divalent metal cation</name>
        <dbReference type="ChEBI" id="CHEBI:60240"/>
    </cofactor>
</comment>
<dbReference type="GeneID" id="87958485"/>